<reference evidence="2 3" key="1">
    <citation type="submission" date="2018-03" db="EMBL/GenBank/DDBJ databases">
        <title>Draft Genome Sequences of the Obligatory Marine Myxobacteria Enhygromyxa salina SWB007.</title>
        <authorList>
            <person name="Poehlein A."/>
            <person name="Moghaddam J.A."/>
            <person name="Harms H."/>
            <person name="Alanjari M."/>
            <person name="Koenig G.M."/>
            <person name="Daniel R."/>
            <person name="Schaeberle T.F."/>
        </authorList>
    </citation>
    <scope>NUCLEOTIDE SEQUENCE [LARGE SCALE GENOMIC DNA]</scope>
    <source>
        <strain evidence="2 3">SWB007</strain>
    </source>
</reference>
<evidence type="ECO:0000313" key="3">
    <source>
        <dbReference type="Proteomes" id="UP000238823"/>
    </source>
</evidence>
<gene>
    <name evidence="2" type="ORF">ENSA7_11430</name>
</gene>
<dbReference type="AlphaFoldDB" id="A0A2S9YVP3"/>
<feature type="region of interest" description="Disordered" evidence="1">
    <location>
        <begin position="31"/>
        <end position="114"/>
    </location>
</feature>
<feature type="compositionally biased region" description="Acidic residues" evidence="1">
    <location>
        <begin position="80"/>
        <end position="114"/>
    </location>
</feature>
<evidence type="ECO:0000313" key="2">
    <source>
        <dbReference type="EMBL" id="PRQ09153.1"/>
    </source>
</evidence>
<protein>
    <submittedName>
        <fullName evidence="2">Uncharacterized protein</fullName>
    </submittedName>
</protein>
<dbReference type="EMBL" id="PVNL01000030">
    <property type="protein sequence ID" value="PRQ09153.1"/>
    <property type="molecule type" value="Genomic_DNA"/>
</dbReference>
<accession>A0A2S9YVP3</accession>
<dbReference type="Proteomes" id="UP000238823">
    <property type="component" value="Unassembled WGS sequence"/>
</dbReference>
<comment type="caution">
    <text evidence="2">The sequence shown here is derived from an EMBL/GenBank/DDBJ whole genome shotgun (WGS) entry which is preliminary data.</text>
</comment>
<feature type="compositionally biased region" description="Acidic residues" evidence="1">
    <location>
        <begin position="47"/>
        <end position="73"/>
    </location>
</feature>
<evidence type="ECO:0000256" key="1">
    <source>
        <dbReference type="SAM" id="MobiDB-lite"/>
    </source>
</evidence>
<organism evidence="2 3">
    <name type="scientific">Enhygromyxa salina</name>
    <dbReference type="NCBI Taxonomy" id="215803"/>
    <lineage>
        <taxon>Bacteria</taxon>
        <taxon>Pseudomonadati</taxon>
        <taxon>Myxococcota</taxon>
        <taxon>Polyangia</taxon>
        <taxon>Nannocystales</taxon>
        <taxon>Nannocystaceae</taxon>
        <taxon>Enhygromyxa</taxon>
    </lineage>
</organism>
<proteinExistence type="predicted"/>
<name>A0A2S9YVP3_9BACT</name>
<sequence>MGVSLIVLGCVGVLVHASWDRAAAGARAYVEPPPPLVWSARTPTSDWYDDGDEDEYIGDDLDLGGPEWAEDAEIAAIASAEDEDEDEDEDDDDDADDDNEGDEERVDDGDDDDVEIAARTRALVDQRVAQISAVADSEAVDTSWAPAAEVDIAEGIAAHGPPGTRLVSTRCRTTLCIAEFEIPPNAEAAMHMSWLAGAGLSRGLFVHGQVEADASGRTVAYLARDGYSLP</sequence>
<dbReference type="RefSeq" id="WP_146157378.1">
    <property type="nucleotide sequence ID" value="NZ_PVNL01000030.1"/>
</dbReference>